<dbReference type="PANTHER" id="PTHR13412">
    <property type="entry name" value="T-CELL IMMUNOMODULATORY PROTEIN HOMOLOG"/>
    <property type="match status" value="1"/>
</dbReference>
<evidence type="ECO:0000256" key="3">
    <source>
        <dbReference type="ARBA" id="ARBA00022692"/>
    </source>
</evidence>
<dbReference type="AlphaFoldDB" id="A0A914VR73"/>
<evidence type="ECO:0000256" key="5">
    <source>
        <dbReference type="ARBA" id="ARBA00022989"/>
    </source>
</evidence>
<evidence type="ECO:0000256" key="7">
    <source>
        <dbReference type="ARBA" id="ARBA00023180"/>
    </source>
</evidence>
<name>A0A914VR73_9BILA</name>
<dbReference type="InterPro" id="IPR028994">
    <property type="entry name" value="Integrin_alpha_N"/>
</dbReference>
<dbReference type="Pfam" id="PF23122">
    <property type="entry name" value="C2_ITFG1"/>
    <property type="match status" value="1"/>
</dbReference>
<evidence type="ECO:0000259" key="10">
    <source>
        <dbReference type="Pfam" id="PF23122"/>
    </source>
</evidence>
<dbReference type="Proteomes" id="UP000887566">
    <property type="component" value="Unplaced"/>
</dbReference>
<evidence type="ECO:0000256" key="8">
    <source>
        <dbReference type="SAM" id="Phobius"/>
    </source>
</evidence>
<reference evidence="12" key="1">
    <citation type="submission" date="2022-11" db="UniProtKB">
        <authorList>
            <consortium name="WormBaseParasite"/>
        </authorList>
    </citation>
    <scope>IDENTIFICATION</scope>
</reference>
<dbReference type="WBParaSite" id="PSAMB.scaffold238size62664.g3653.t1">
    <property type="protein sequence ID" value="PSAMB.scaffold238size62664.g3653.t1"/>
    <property type="gene ID" value="PSAMB.scaffold238size62664.g3653"/>
</dbReference>
<evidence type="ECO:0000256" key="2">
    <source>
        <dbReference type="ARBA" id="ARBA00006496"/>
    </source>
</evidence>
<feature type="chain" id="PRO_5038069419" evidence="9">
    <location>
        <begin position="20"/>
        <end position="610"/>
    </location>
</feature>
<accession>A0A914VR73</accession>
<evidence type="ECO:0000313" key="12">
    <source>
        <dbReference type="WBParaSite" id="PSAMB.scaffold238size62664.g3653.t1"/>
    </source>
</evidence>
<keyword evidence="3 8" id="KW-0812">Transmembrane</keyword>
<protein>
    <submittedName>
        <fullName evidence="12">T-cell immunomodulatory protein</fullName>
    </submittedName>
</protein>
<dbReference type="SUPFAM" id="SSF69318">
    <property type="entry name" value="Integrin alpha N-terminal domain"/>
    <property type="match status" value="1"/>
</dbReference>
<feature type="domain" description="T-cell immunomodulatory protein TIP C2" evidence="10">
    <location>
        <begin position="458"/>
        <end position="558"/>
    </location>
</feature>
<proteinExistence type="inferred from homology"/>
<sequence>MLFFAIIVVASSLALSTSAKEDLEPTVGKICAFADFDRDKYTDLLIVNQDHIFVRLQNEDGEFKDGQDYLFIKKPNLPDYFTQENIVSCAVGDFDGNSHADILITSRRKSDGLAAAVCYLQPKVGFNCTMLGGESADGELLSDQPIVVDVNADGISDILAFVTPKDNGSPIKCFRGQNGQRKFDDCSAVFKDFNSKLNTNFPHAFVDVDDDLSAELVFGVNDSLGLEVWKREGDNEKWAVRNIINALPATDDKIKYGQPIFGDVNADGQMDILLPRCDGSNSDQACKLRDMLVWEMKTGWNPISVTVEPYKIVADGDGIVQLRIGDFDLDGFPDLVTVLKDKDDQHELFIFKNVPCDETPDCKNLSRTFKLEEKPRLIESPDISSGKKMMAAFFDLREDGSLDVLVEYETKEKVTQFNFIPCEDKGDTTFLKVEVFTKICYQDCKDSGDSGENRYGSSISWHGTSLKYTMSDTSGDQRHGVQTQMAQTSHRTLQLPYATFGLGRSPNFVDTLIVGTPSYPSGPEQKNHWTQLVPNARMYIIPPGPDGNGVHGWVSRLYMTPSRLIIQSLIVLVAVCGIIVVIIAFLHWRERKQDLVERQAQAHRFHFDAM</sequence>
<keyword evidence="7" id="KW-0325">Glycoprotein</keyword>
<keyword evidence="6 8" id="KW-0472">Membrane</keyword>
<keyword evidence="5 8" id="KW-1133">Transmembrane helix</keyword>
<dbReference type="PANTHER" id="PTHR13412:SF0">
    <property type="entry name" value="T-CELL IMMUNOMODULATORY PROTEIN"/>
    <property type="match status" value="1"/>
</dbReference>
<evidence type="ECO:0000256" key="1">
    <source>
        <dbReference type="ARBA" id="ARBA00004479"/>
    </source>
</evidence>
<dbReference type="InterPro" id="IPR057089">
    <property type="entry name" value="C2_TIP"/>
</dbReference>
<dbReference type="Pfam" id="PF13517">
    <property type="entry name" value="FG-GAP_3"/>
    <property type="match status" value="1"/>
</dbReference>
<evidence type="ECO:0000256" key="9">
    <source>
        <dbReference type="SAM" id="SignalP"/>
    </source>
</evidence>
<dbReference type="InterPro" id="IPR024881">
    <property type="entry name" value="Tip"/>
</dbReference>
<dbReference type="InterPro" id="IPR013517">
    <property type="entry name" value="FG-GAP"/>
</dbReference>
<comment type="subcellular location">
    <subcellularLocation>
        <location evidence="1">Membrane</location>
        <topology evidence="1">Single-pass type I membrane protein</topology>
    </subcellularLocation>
</comment>
<dbReference type="GO" id="GO:0005886">
    <property type="term" value="C:plasma membrane"/>
    <property type="evidence" value="ECO:0007669"/>
    <property type="project" value="TreeGrafter"/>
</dbReference>
<feature type="signal peptide" evidence="9">
    <location>
        <begin position="1"/>
        <end position="19"/>
    </location>
</feature>
<organism evidence="11 12">
    <name type="scientific">Plectus sambesii</name>
    <dbReference type="NCBI Taxonomy" id="2011161"/>
    <lineage>
        <taxon>Eukaryota</taxon>
        <taxon>Metazoa</taxon>
        <taxon>Ecdysozoa</taxon>
        <taxon>Nematoda</taxon>
        <taxon>Chromadorea</taxon>
        <taxon>Plectida</taxon>
        <taxon>Plectina</taxon>
        <taxon>Plectoidea</taxon>
        <taxon>Plectidae</taxon>
        <taxon>Plectus</taxon>
    </lineage>
</organism>
<evidence type="ECO:0000256" key="4">
    <source>
        <dbReference type="ARBA" id="ARBA00022729"/>
    </source>
</evidence>
<keyword evidence="4 9" id="KW-0732">Signal</keyword>
<comment type="similarity">
    <text evidence="2">Belongs to the TIP family.</text>
</comment>
<evidence type="ECO:0000256" key="6">
    <source>
        <dbReference type="ARBA" id="ARBA00023136"/>
    </source>
</evidence>
<evidence type="ECO:0000313" key="11">
    <source>
        <dbReference type="Proteomes" id="UP000887566"/>
    </source>
</evidence>
<feature type="transmembrane region" description="Helical" evidence="8">
    <location>
        <begin position="564"/>
        <end position="588"/>
    </location>
</feature>
<dbReference type="Gene3D" id="2.130.10.130">
    <property type="entry name" value="Integrin alpha, N-terminal"/>
    <property type="match status" value="1"/>
</dbReference>
<keyword evidence="11" id="KW-1185">Reference proteome</keyword>